<dbReference type="RefSeq" id="WP_377802216.1">
    <property type="nucleotide sequence ID" value="NZ_JBHLZA010000068.1"/>
</dbReference>
<evidence type="ECO:0000313" key="2">
    <source>
        <dbReference type="Proteomes" id="UP000531594"/>
    </source>
</evidence>
<evidence type="ECO:0000313" key="1">
    <source>
        <dbReference type="EMBL" id="MBB6445291.1"/>
    </source>
</evidence>
<reference evidence="1 2" key="1">
    <citation type="submission" date="2020-08" db="EMBL/GenBank/DDBJ databases">
        <title>Genomic Encyclopedia of Type Strains, Phase IV (KMG-IV): sequencing the most valuable type-strain genomes for metagenomic binning, comparative biology and taxonomic classification.</title>
        <authorList>
            <person name="Goeker M."/>
        </authorList>
    </citation>
    <scope>NUCLEOTIDE SEQUENCE [LARGE SCALE GENOMIC DNA]</scope>
    <source>
        <strain evidence="1 2">DSM 5391</strain>
    </source>
</reference>
<accession>A0A7X0HRA5</accession>
<organism evidence="1 2">
    <name type="scientific">Bacillus benzoevorans</name>
    <dbReference type="NCBI Taxonomy" id="1456"/>
    <lineage>
        <taxon>Bacteria</taxon>
        <taxon>Bacillati</taxon>
        <taxon>Bacillota</taxon>
        <taxon>Bacilli</taxon>
        <taxon>Bacillales</taxon>
        <taxon>Bacillaceae</taxon>
        <taxon>Bacillus</taxon>
    </lineage>
</organism>
<name>A0A7X0HRA5_9BACI</name>
<sequence length="58" mass="6315">MLLPLLHFKEALNQEMIVGNTIQTKALGALEFSLFLNQSKTNQNGAPGLAFALNDSLQ</sequence>
<protein>
    <submittedName>
        <fullName evidence="1">L-rhamnose isomerase</fullName>
    </submittedName>
</protein>
<gene>
    <name evidence="1" type="ORF">HNR53_001909</name>
</gene>
<dbReference type="AlphaFoldDB" id="A0A7X0HRA5"/>
<comment type="caution">
    <text evidence="1">The sequence shown here is derived from an EMBL/GenBank/DDBJ whole genome shotgun (WGS) entry which is preliminary data.</text>
</comment>
<keyword evidence="1" id="KW-0413">Isomerase</keyword>
<proteinExistence type="predicted"/>
<dbReference type="EMBL" id="JACHGK010000005">
    <property type="protein sequence ID" value="MBB6445291.1"/>
    <property type="molecule type" value="Genomic_DNA"/>
</dbReference>
<dbReference type="GO" id="GO:0016853">
    <property type="term" value="F:isomerase activity"/>
    <property type="evidence" value="ECO:0007669"/>
    <property type="project" value="UniProtKB-KW"/>
</dbReference>
<dbReference type="Proteomes" id="UP000531594">
    <property type="component" value="Unassembled WGS sequence"/>
</dbReference>
<keyword evidence="2" id="KW-1185">Reference proteome</keyword>